<dbReference type="SUPFAM" id="SSF52467">
    <property type="entry name" value="DHS-like NAD/FAD-binding domain"/>
    <property type="match status" value="1"/>
</dbReference>
<evidence type="ECO:0000256" key="22">
    <source>
        <dbReference type="ARBA" id="ARBA00074145"/>
    </source>
</evidence>
<keyword evidence="14 24" id="KW-1133">Transmembrane helix</keyword>
<evidence type="ECO:0000256" key="19">
    <source>
        <dbReference type="ARBA" id="ARBA00048202"/>
    </source>
</evidence>
<dbReference type="GO" id="GO:0005886">
    <property type="term" value="C:plasma membrane"/>
    <property type="evidence" value="ECO:0007669"/>
    <property type="project" value="UniProtKB-SubCell"/>
</dbReference>
<dbReference type="FunFam" id="3.40.50.1220:FF:000002">
    <property type="entry name" value="NAD(P) transhydrogenase subunit beta"/>
    <property type="match status" value="1"/>
</dbReference>
<dbReference type="NCBIfam" id="TIGR00561">
    <property type="entry name" value="pntA"/>
    <property type="match status" value="1"/>
</dbReference>
<keyword evidence="10" id="KW-0999">Mitochondrion inner membrane</keyword>
<dbReference type="InterPro" id="IPR034300">
    <property type="entry name" value="PNTB-like"/>
</dbReference>
<dbReference type="GO" id="GO:0005743">
    <property type="term" value="C:mitochondrial inner membrane"/>
    <property type="evidence" value="ECO:0007669"/>
    <property type="project" value="UniProtKB-SubCell"/>
</dbReference>
<dbReference type="InterPro" id="IPR024605">
    <property type="entry name" value="NADP_transhyd_a_C"/>
</dbReference>
<feature type="transmembrane region" description="Helical" evidence="24">
    <location>
        <begin position="582"/>
        <end position="602"/>
    </location>
</feature>
<dbReference type="Pfam" id="PF01262">
    <property type="entry name" value="AlaDh_PNT_C"/>
    <property type="match status" value="1"/>
</dbReference>
<evidence type="ECO:0000256" key="16">
    <source>
        <dbReference type="ARBA" id="ARBA00023027"/>
    </source>
</evidence>
<feature type="transmembrane region" description="Helical" evidence="24">
    <location>
        <begin position="689"/>
        <end position="709"/>
    </location>
</feature>
<dbReference type="STRING" id="685588.A0A067TP31"/>
<evidence type="ECO:0000256" key="7">
    <source>
        <dbReference type="ARBA" id="ARBA00022519"/>
    </source>
</evidence>
<dbReference type="PANTHER" id="PTHR10160">
    <property type="entry name" value="NAD(P) TRANSHYDROGENASE"/>
    <property type="match status" value="1"/>
</dbReference>
<dbReference type="AlphaFoldDB" id="A0A067TP31"/>
<feature type="transmembrane region" description="Helical" evidence="24">
    <location>
        <begin position="608"/>
        <end position="626"/>
    </location>
</feature>
<dbReference type="EMBL" id="KL142370">
    <property type="protein sequence ID" value="KDR81684.1"/>
    <property type="molecule type" value="Genomic_DNA"/>
</dbReference>
<dbReference type="HOGENOM" id="CLU_003376_0_0_1"/>
<keyword evidence="9" id="KW-0547">Nucleotide-binding</keyword>
<keyword evidence="17" id="KW-0496">Mitochondrion</keyword>
<keyword evidence="18 24" id="KW-0472">Membrane</keyword>
<dbReference type="Pfam" id="PF05222">
    <property type="entry name" value="AlaDh_PNT_N"/>
    <property type="match status" value="1"/>
</dbReference>
<evidence type="ECO:0000256" key="9">
    <source>
        <dbReference type="ARBA" id="ARBA00022741"/>
    </source>
</evidence>
<comment type="similarity">
    <text evidence="3">In the N-terminal section; belongs to the AlaDH/PNT family.</text>
</comment>
<keyword evidence="8 24" id="KW-0812">Transmembrane</keyword>
<feature type="transmembrane region" description="Helical" evidence="24">
    <location>
        <begin position="658"/>
        <end position="677"/>
    </location>
</feature>
<evidence type="ECO:0000256" key="17">
    <source>
        <dbReference type="ARBA" id="ARBA00023128"/>
    </source>
</evidence>
<evidence type="ECO:0000256" key="12">
    <source>
        <dbReference type="ARBA" id="ARBA00022946"/>
    </source>
</evidence>
<evidence type="ECO:0000256" key="4">
    <source>
        <dbReference type="ARBA" id="ARBA00011738"/>
    </source>
</evidence>
<feature type="domain" description="Alanine dehydrogenase/pyridine nucleotide transhydrogenase NAD(H)-binding" evidence="25">
    <location>
        <begin position="208"/>
        <end position="372"/>
    </location>
</feature>
<dbReference type="Pfam" id="PF12769">
    <property type="entry name" value="PNTB_4TM"/>
    <property type="match status" value="1"/>
</dbReference>
<evidence type="ECO:0000256" key="15">
    <source>
        <dbReference type="ARBA" id="ARBA00022990"/>
    </source>
</evidence>
<feature type="domain" description="Alanine dehydrogenase/pyridine nucleotide transhydrogenase N-terminal" evidence="26">
    <location>
        <begin position="63"/>
        <end position="199"/>
    </location>
</feature>
<keyword evidence="28" id="KW-1185">Reference proteome</keyword>
<dbReference type="PANTHER" id="PTHR10160:SF19">
    <property type="entry name" value="PROTON-TRANSLOCATING NAD(P)(+) TRANSHYDROGENASE"/>
    <property type="match status" value="1"/>
</dbReference>
<dbReference type="EC" id="7.1.1.1" evidence="5"/>
<dbReference type="PROSITE" id="PS00837">
    <property type="entry name" value="ALADH_PNT_2"/>
    <property type="match status" value="1"/>
</dbReference>
<dbReference type="InterPro" id="IPR036291">
    <property type="entry name" value="NAD(P)-bd_dom_sf"/>
</dbReference>
<dbReference type="SMART" id="SM01002">
    <property type="entry name" value="AlaDh_PNT_C"/>
    <property type="match status" value="1"/>
</dbReference>
<comment type="catalytic activity">
    <reaction evidence="19">
        <text>NAD(+) + NADPH + H(+)(in) = NADH + NADP(+) + H(+)(out)</text>
        <dbReference type="Rhea" id="RHEA:47992"/>
        <dbReference type="ChEBI" id="CHEBI:15378"/>
        <dbReference type="ChEBI" id="CHEBI:57540"/>
        <dbReference type="ChEBI" id="CHEBI:57783"/>
        <dbReference type="ChEBI" id="CHEBI:57945"/>
        <dbReference type="ChEBI" id="CHEBI:58349"/>
        <dbReference type="EC" id="7.1.1.1"/>
    </reaction>
</comment>
<dbReference type="GO" id="GO:0006740">
    <property type="term" value="P:NADPH regeneration"/>
    <property type="evidence" value="ECO:0007669"/>
    <property type="project" value="TreeGrafter"/>
</dbReference>
<reference evidence="28" key="1">
    <citation type="journal article" date="2014" name="Proc. Natl. Acad. Sci. U.S.A.">
        <title>Extensive sampling of basidiomycete genomes demonstrates inadequacy of the white-rot/brown-rot paradigm for wood decay fungi.</title>
        <authorList>
            <person name="Riley R."/>
            <person name="Salamov A.A."/>
            <person name="Brown D.W."/>
            <person name="Nagy L.G."/>
            <person name="Floudas D."/>
            <person name="Held B.W."/>
            <person name="Levasseur A."/>
            <person name="Lombard V."/>
            <person name="Morin E."/>
            <person name="Otillar R."/>
            <person name="Lindquist E.A."/>
            <person name="Sun H."/>
            <person name="LaButti K.M."/>
            <person name="Schmutz J."/>
            <person name="Jabbour D."/>
            <person name="Luo H."/>
            <person name="Baker S.E."/>
            <person name="Pisabarro A.G."/>
            <person name="Walton J.D."/>
            <person name="Blanchette R.A."/>
            <person name="Henrissat B."/>
            <person name="Martin F."/>
            <person name="Cullen D."/>
            <person name="Hibbett D.S."/>
            <person name="Grigoriev I.V."/>
        </authorList>
    </citation>
    <scope>NUCLEOTIDE SEQUENCE [LARGE SCALE GENOMIC DNA]</scope>
    <source>
        <strain evidence="28">CBS 339.88</strain>
    </source>
</reference>
<organism evidence="27 28">
    <name type="scientific">Galerina marginata (strain CBS 339.88)</name>
    <dbReference type="NCBI Taxonomy" id="685588"/>
    <lineage>
        <taxon>Eukaryota</taxon>
        <taxon>Fungi</taxon>
        <taxon>Dikarya</taxon>
        <taxon>Basidiomycota</taxon>
        <taxon>Agaricomycotina</taxon>
        <taxon>Agaricomycetes</taxon>
        <taxon>Agaricomycetidae</taxon>
        <taxon>Agaricales</taxon>
        <taxon>Agaricineae</taxon>
        <taxon>Strophariaceae</taxon>
        <taxon>Galerina</taxon>
    </lineage>
</organism>
<keyword evidence="15" id="KW-0007">Acetylation</keyword>
<evidence type="ECO:0000256" key="18">
    <source>
        <dbReference type="ARBA" id="ARBA00023136"/>
    </source>
</evidence>
<dbReference type="NCBIfam" id="NF006942">
    <property type="entry name" value="PRK09424.1"/>
    <property type="match status" value="1"/>
</dbReference>
<comment type="function">
    <text evidence="20">The transhydrogenation between NADH and NADP is coupled to respiration and ATP hydrolysis and functions as a proton pump across the membrane. May play a role in reactive oxygen species (ROS) detoxification in the adrenal gland.</text>
</comment>
<dbReference type="InterPro" id="IPR007698">
    <property type="entry name" value="AlaDH/PNT_NAD(H)-bd"/>
</dbReference>
<keyword evidence="6" id="KW-1003">Cell membrane</keyword>
<sequence>MAVGPYPTMNRAFKSRRLALSIVTSLTPRGRRCFHATFPAYNTISEKPPLDGSGVPYSSLTVGVPREIFPDERRVALTPQNAALLRKKGFANVLVERNAGVEAQFLDEQYAAAGATLVSQDELFKSTDIMLKVRPPVPAQELERLKEGSTVISFLYPAQNKAIVDTLAARKVDAFAMDMIPRISRAQVFDALSSMANIAGYKAVLEASNHFGRFLTGQVTAAGCIPPCKVLVIGAGVAGLSAIATARRLGAIVRGFDTRSAAREQVQSLGAEFIEVDIQEEGGGGGGYAKVMSKEFIAAEMALFMEQCKEVDIVITTALIPGQPAPKLITNEMVVAMKQGSVIVDLAAEAGGNCEATLPGQINVQSGVTIIGYTDLPSRLPTQSSTLYSNNITKFLLSIGGDGKYSIDLNDEVVRGSLIVNKGNILPPVPRAMPPPVAAPPTAKVEEVVKAITPWQKASREVALVTTGMGGAVALGKATGTAFMDSFFTFGLAGLVGYRVVWGVAPALHSPLMSVTNAISGLVGVAGMFVMGGGYLPGTIPQALGAIAVLLASINVAGGFIITKRMLDMFKRPTDPPEYSWLYGVPGVVFAGGFLAAASTGMSGLVQAGYLTSSILCIGSLSGLGSQTTARQGNALGILGVSSGVLASLGAVGFPPEVIAQFAGVAAIGGLVGSVIGRRVTATELPQTVALLHSIVGLSAVLTSIGSVLQDTAHLSTLHMVTAYLGVVIGGITFTGSIVAFLKLAAKMSSRPLALPGKHIVNATLLGANAATMAGFLSMAPSTPAVAASFLGASTVLSFLKGFTTTAAIGGADMPVVITVLNAYSGFALVAEGFMLDNPLLVSVGSLIGVSGSILSYIMCIAMNRSLTNVLFGGISTPVSAEAHKIEGTITKTTVDDTAEALANADSVILVVGYGMAVAKAQYAISEITSMLRAKGVNVRFAIHPVAGRMPGQCNVLLAEASVPYDIVLEMDEINEDFKDTDVTLVIGANDTVNPIALEPGSAIAGMPVLHAWKSKQVIVMKRGLASGYADVPNPMFYMPGTKMLFGDAKDTCEAIKRSLDSRFPK</sequence>
<dbReference type="SMART" id="SM01003">
    <property type="entry name" value="AlaDh_PNT_N"/>
    <property type="match status" value="1"/>
</dbReference>
<evidence type="ECO:0000256" key="5">
    <source>
        <dbReference type="ARBA" id="ARBA00012943"/>
    </source>
</evidence>
<keyword evidence="11" id="KW-0521">NADP</keyword>
<dbReference type="OrthoDB" id="37244at2759"/>
<evidence type="ECO:0000256" key="24">
    <source>
        <dbReference type="SAM" id="Phobius"/>
    </source>
</evidence>
<evidence type="ECO:0000256" key="8">
    <source>
        <dbReference type="ARBA" id="ARBA00022692"/>
    </source>
</evidence>
<proteinExistence type="inferred from homology"/>
<evidence type="ECO:0000313" key="28">
    <source>
        <dbReference type="Proteomes" id="UP000027222"/>
    </source>
</evidence>
<evidence type="ECO:0000256" key="13">
    <source>
        <dbReference type="ARBA" id="ARBA00022967"/>
    </source>
</evidence>
<dbReference type="InterPro" id="IPR008143">
    <property type="entry name" value="Ala_DH/PNT_CS2"/>
</dbReference>
<dbReference type="InterPro" id="IPR007886">
    <property type="entry name" value="AlaDH/PNT_N"/>
</dbReference>
<evidence type="ECO:0000259" key="25">
    <source>
        <dbReference type="SMART" id="SM01002"/>
    </source>
</evidence>
<gene>
    <name evidence="27" type="ORF">GALMADRAFT_239805</name>
</gene>
<dbReference type="InterPro" id="IPR029035">
    <property type="entry name" value="DHS-like_NAD/FAD-binding_dom"/>
</dbReference>
<dbReference type="GO" id="GO:0008750">
    <property type="term" value="F:proton-translocating NAD(P)+ transhydrogenase activity"/>
    <property type="evidence" value="ECO:0007669"/>
    <property type="project" value="UniProtKB-EC"/>
</dbReference>
<dbReference type="Gene3D" id="3.40.50.720">
    <property type="entry name" value="NAD(P)-binding Rossmann-like Domain"/>
    <property type="match status" value="2"/>
</dbReference>
<feature type="transmembrane region" description="Helical" evidence="24">
    <location>
        <begin position="487"/>
        <end position="508"/>
    </location>
</feature>
<comment type="similarity">
    <text evidence="21">In the C-terminal section; belongs to the PNT beta subunit family.</text>
</comment>
<evidence type="ECO:0000256" key="1">
    <source>
        <dbReference type="ARBA" id="ARBA00004292"/>
    </source>
</evidence>
<evidence type="ECO:0000256" key="10">
    <source>
        <dbReference type="ARBA" id="ARBA00022792"/>
    </source>
</evidence>
<feature type="transmembrane region" description="Helical" evidence="24">
    <location>
        <begin position="633"/>
        <end position="652"/>
    </location>
</feature>
<feature type="transmembrane region" description="Helical" evidence="24">
    <location>
        <begin position="763"/>
        <end position="780"/>
    </location>
</feature>
<evidence type="ECO:0000256" key="2">
    <source>
        <dbReference type="ARBA" id="ARBA00004429"/>
    </source>
</evidence>
<feature type="transmembrane region" description="Helical" evidence="24">
    <location>
        <begin position="542"/>
        <end position="562"/>
    </location>
</feature>
<evidence type="ECO:0000256" key="21">
    <source>
        <dbReference type="ARBA" id="ARBA00061558"/>
    </source>
</evidence>
<feature type="transmembrane region" description="Helical" evidence="24">
    <location>
        <begin position="515"/>
        <end position="536"/>
    </location>
</feature>
<keyword evidence="12" id="KW-0809">Transit peptide</keyword>
<evidence type="ECO:0000256" key="20">
    <source>
        <dbReference type="ARBA" id="ARBA00054910"/>
    </source>
</evidence>
<evidence type="ECO:0000256" key="11">
    <source>
        <dbReference type="ARBA" id="ARBA00022857"/>
    </source>
</evidence>
<evidence type="ECO:0000256" key="6">
    <source>
        <dbReference type="ARBA" id="ARBA00022475"/>
    </source>
</evidence>
<dbReference type="InterPro" id="IPR026255">
    <property type="entry name" value="NADP_transhyd_a"/>
</dbReference>
<evidence type="ECO:0000256" key="14">
    <source>
        <dbReference type="ARBA" id="ARBA00022989"/>
    </source>
</evidence>
<dbReference type="SUPFAM" id="SSF52283">
    <property type="entry name" value="Formate/glycerate dehydrogenase catalytic domain-like"/>
    <property type="match status" value="1"/>
</dbReference>
<evidence type="ECO:0000313" key="27">
    <source>
        <dbReference type="EMBL" id="KDR81684.1"/>
    </source>
</evidence>
<name>A0A067TP31_GALM3</name>
<feature type="transmembrane region" description="Helical" evidence="24">
    <location>
        <begin position="721"/>
        <end position="742"/>
    </location>
</feature>
<dbReference type="SUPFAM" id="SSF51735">
    <property type="entry name" value="NAD(P)-binding Rossmann-fold domains"/>
    <property type="match status" value="1"/>
</dbReference>
<dbReference type="Gene3D" id="3.40.50.1220">
    <property type="entry name" value="TPP-binding domain"/>
    <property type="match status" value="1"/>
</dbReference>
<dbReference type="GO" id="GO:0016491">
    <property type="term" value="F:oxidoreductase activity"/>
    <property type="evidence" value="ECO:0007669"/>
    <property type="project" value="InterPro"/>
</dbReference>
<dbReference type="Pfam" id="PF02233">
    <property type="entry name" value="PNTB"/>
    <property type="match status" value="1"/>
</dbReference>
<comment type="subunit">
    <text evidence="4">Homodimer.</text>
</comment>
<accession>A0A067TP31</accession>
<comment type="subcellular location">
    <subcellularLocation>
        <location evidence="2">Cell inner membrane</location>
        <topology evidence="2">Multi-pass membrane protein</topology>
    </subcellularLocation>
    <subcellularLocation>
        <location evidence="1">Mitochondrion inner membrane</location>
        <topology evidence="1">Multi-pass membrane protein</topology>
        <orientation evidence="1">Matrix side</orientation>
    </subcellularLocation>
</comment>
<evidence type="ECO:0000256" key="23">
    <source>
        <dbReference type="ARBA" id="ARBA00079255"/>
    </source>
</evidence>
<dbReference type="Proteomes" id="UP000027222">
    <property type="component" value="Unassembled WGS sequence"/>
</dbReference>
<dbReference type="GO" id="GO:0050661">
    <property type="term" value="F:NADP binding"/>
    <property type="evidence" value="ECO:0007669"/>
    <property type="project" value="TreeGrafter"/>
</dbReference>
<protein>
    <recommendedName>
        <fullName evidence="22">NAD(P) transhydrogenase, mitochondrial</fullName>
        <ecNumber evidence="5">7.1.1.1</ecNumber>
    </recommendedName>
    <alternativeName>
        <fullName evidence="23">Nicotinamide nucleotide transhydrogenase</fullName>
    </alternativeName>
</protein>
<evidence type="ECO:0000259" key="26">
    <source>
        <dbReference type="SMART" id="SM01003"/>
    </source>
</evidence>
<keyword evidence="7" id="KW-0997">Cell inner membrane</keyword>
<feature type="transmembrane region" description="Helical" evidence="24">
    <location>
        <begin position="840"/>
        <end position="862"/>
    </location>
</feature>
<keyword evidence="16" id="KW-0520">NAD</keyword>
<dbReference type="FunFam" id="3.40.50.720:FF:000028">
    <property type="entry name" value="NAD(P) transhydrogenase subunit alpha"/>
    <property type="match status" value="1"/>
</dbReference>
<feature type="transmembrane region" description="Helical" evidence="24">
    <location>
        <begin position="816"/>
        <end position="834"/>
    </location>
</feature>
<keyword evidence="13" id="KW-1278">Translocase</keyword>
<evidence type="ECO:0000256" key="3">
    <source>
        <dbReference type="ARBA" id="ARBA00005624"/>
    </source>
</evidence>
<dbReference type="CDD" id="cd05304">
    <property type="entry name" value="Rubrum_tdh"/>
    <property type="match status" value="1"/>
</dbReference>